<feature type="transmembrane region" description="Helical" evidence="1">
    <location>
        <begin position="172"/>
        <end position="191"/>
    </location>
</feature>
<dbReference type="STRING" id="169760.PSTEL_02375"/>
<keyword evidence="4" id="KW-1185">Reference proteome</keyword>
<dbReference type="InterPro" id="IPR003675">
    <property type="entry name" value="Rce1/LyrA-like_dom"/>
</dbReference>
<sequence>MSTQTNKKSSAKSFTEKRPVLAVVLIEALLFIAVFMAGAYATIKELSVSAPILISYIPIAAVLAIYYTLKRKWGFYGFRSLSSIPKGDWGYYLPLLAVLVIIALKGFRQIEASEVLFYLGFTLLVGFVEESIYRGLIVNILRPKSVRTAVITSSVLFGVTHVLSVLSGQDAFQTVLQIVYALLLGGALALLMIRNRNILPLILFHFLHNFIQYVGNDNSDAYLGIDLAILALLAAYCVWLALSLRRTPLPGAAGQGINSIQ</sequence>
<protein>
    <submittedName>
        <fullName evidence="3">CAAX protease</fullName>
    </submittedName>
</protein>
<feature type="transmembrane region" description="Helical" evidence="1">
    <location>
        <begin position="116"/>
        <end position="136"/>
    </location>
</feature>
<organism evidence="3 4">
    <name type="scientific">Paenibacillus stellifer</name>
    <dbReference type="NCBI Taxonomy" id="169760"/>
    <lineage>
        <taxon>Bacteria</taxon>
        <taxon>Bacillati</taxon>
        <taxon>Bacillota</taxon>
        <taxon>Bacilli</taxon>
        <taxon>Bacillales</taxon>
        <taxon>Paenibacillaceae</taxon>
        <taxon>Paenibacillus</taxon>
    </lineage>
</organism>
<dbReference type="Proteomes" id="UP000029507">
    <property type="component" value="Chromosome"/>
</dbReference>
<name>A0A089N0C8_9BACL</name>
<dbReference type="GO" id="GO:0080120">
    <property type="term" value="P:CAAX-box protein maturation"/>
    <property type="evidence" value="ECO:0007669"/>
    <property type="project" value="UniProtKB-ARBA"/>
</dbReference>
<feature type="transmembrane region" description="Helical" evidence="1">
    <location>
        <begin position="49"/>
        <end position="69"/>
    </location>
</feature>
<keyword evidence="3" id="KW-0378">Hydrolase</keyword>
<feature type="transmembrane region" description="Helical" evidence="1">
    <location>
        <begin position="148"/>
        <end position="166"/>
    </location>
</feature>
<dbReference type="HOGENOM" id="CLU_093151_1_0_9"/>
<reference evidence="3 4" key="1">
    <citation type="submission" date="2014-08" db="EMBL/GenBank/DDBJ databases">
        <title>Comparative genomics of the Paenibacillus odorifer group.</title>
        <authorList>
            <person name="den Bakker H.C."/>
            <person name="Tsai Y.-C."/>
            <person name="Martin N."/>
            <person name="Korlach J."/>
            <person name="Wiedmann M."/>
        </authorList>
    </citation>
    <scope>NUCLEOTIDE SEQUENCE [LARGE SCALE GENOMIC DNA]</scope>
    <source>
        <strain evidence="3 4">DSM 14472</strain>
    </source>
</reference>
<dbReference type="RefSeq" id="WP_038693215.1">
    <property type="nucleotide sequence ID" value="NZ_CP009286.1"/>
</dbReference>
<keyword evidence="3" id="KW-0645">Protease</keyword>
<feature type="transmembrane region" description="Helical" evidence="1">
    <location>
        <begin position="89"/>
        <end position="110"/>
    </location>
</feature>
<feature type="transmembrane region" description="Helical" evidence="1">
    <location>
        <begin position="198"/>
        <end position="215"/>
    </location>
</feature>
<feature type="transmembrane region" description="Helical" evidence="1">
    <location>
        <begin position="221"/>
        <end position="242"/>
    </location>
</feature>
<dbReference type="GO" id="GO:0006508">
    <property type="term" value="P:proteolysis"/>
    <property type="evidence" value="ECO:0007669"/>
    <property type="project" value="UniProtKB-KW"/>
</dbReference>
<dbReference type="OrthoDB" id="371054at2"/>
<evidence type="ECO:0000256" key="1">
    <source>
        <dbReference type="SAM" id="Phobius"/>
    </source>
</evidence>
<dbReference type="AlphaFoldDB" id="A0A089N0C8"/>
<dbReference type="GO" id="GO:0004175">
    <property type="term" value="F:endopeptidase activity"/>
    <property type="evidence" value="ECO:0007669"/>
    <property type="project" value="UniProtKB-ARBA"/>
</dbReference>
<dbReference type="PANTHER" id="PTHR39430">
    <property type="entry name" value="MEMBRANE-ASSOCIATED PROTEASE-RELATED"/>
    <property type="match status" value="1"/>
</dbReference>
<gene>
    <name evidence="3" type="ORF">PSTEL_02375</name>
</gene>
<keyword evidence="1" id="KW-0812">Transmembrane</keyword>
<evidence type="ECO:0000313" key="3">
    <source>
        <dbReference type="EMBL" id="AIQ62139.1"/>
    </source>
</evidence>
<keyword evidence="1" id="KW-1133">Transmembrane helix</keyword>
<feature type="domain" description="CAAX prenyl protease 2/Lysostaphin resistance protein A-like" evidence="2">
    <location>
        <begin position="113"/>
        <end position="211"/>
    </location>
</feature>
<dbReference type="KEGG" id="pste:PSTEL_02375"/>
<keyword evidence="1" id="KW-0472">Membrane</keyword>
<evidence type="ECO:0000313" key="4">
    <source>
        <dbReference type="Proteomes" id="UP000029507"/>
    </source>
</evidence>
<proteinExistence type="predicted"/>
<evidence type="ECO:0000259" key="2">
    <source>
        <dbReference type="Pfam" id="PF02517"/>
    </source>
</evidence>
<accession>A0A089N0C8</accession>
<feature type="transmembrane region" description="Helical" evidence="1">
    <location>
        <begin position="20"/>
        <end position="43"/>
    </location>
</feature>
<dbReference type="Pfam" id="PF02517">
    <property type="entry name" value="Rce1-like"/>
    <property type="match status" value="1"/>
</dbReference>
<dbReference type="PANTHER" id="PTHR39430:SF1">
    <property type="entry name" value="PROTEASE"/>
    <property type="match status" value="1"/>
</dbReference>
<dbReference type="EMBL" id="CP009286">
    <property type="protein sequence ID" value="AIQ62139.1"/>
    <property type="molecule type" value="Genomic_DNA"/>
</dbReference>